<accession>A0A450WBL5</accession>
<organism evidence="1">
    <name type="scientific">Candidatus Kentrum sp. LPFa</name>
    <dbReference type="NCBI Taxonomy" id="2126335"/>
    <lineage>
        <taxon>Bacteria</taxon>
        <taxon>Pseudomonadati</taxon>
        <taxon>Pseudomonadota</taxon>
        <taxon>Gammaproteobacteria</taxon>
        <taxon>Candidatus Kentrum</taxon>
    </lineage>
</organism>
<dbReference type="PANTHER" id="PTHR41317:SF1">
    <property type="entry name" value="PD-(D_E)XK NUCLEASE FAMILY TRANSPOSASE"/>
    <property type="match status" value="1"/>
</dbReference>
<name>A0A450WBL5_9GAMM</name>
<gene>
    <name evidence="1" type="ORF">BECKLPF1236B_GA0070989_10625</name>
</gene>
<dbReference type="EMBL" id="CAADFK010000062">
    <property type="protein sequence ID" value="VFK14466.1"/>
    <property type="molecule type" value="Genomic_DNA"/>
</dbReference>
<evidence type="ECO:0000313" key="1">
    <source>
        <dbReference type="EMBL" id="VFK14466.1"/>
    </source>
</evidence>
<dbReference type="NCBIfam" id="TIGR01784">
    <property type="entry name" value="T_den_put_tspse"/>
    <property type="match status" value="1"/>
</dbReference>
<reference evidence="1" key="1">
    <citation type="submission" date="2019-02" db="EMBL/GenBank/DDBJ databases">
        <authorList>
            <person name="Gruber-Vodicka R. H."/>
            <person name="Seah K. B. B."/>
        </authorList>
    </citation>
    <scope>NUCLEOTIDE SEQUENCE</scope>
    <source>
        <strain evidence="1">BECK_S313</strain>
    </source>
</reference>
<evidence type="ECO:0008006" key="2">
    <source>
        <dbReference type="Google" id="ProtNLM"/>
    </source>
</evidence>
<protein>
    <recommendedName>
        <fullName evidence="2">PD-(D/E)XK nuclease family transposase</fullName>
    </recommendedName>
</protein>
<dbReference type="PANTHER" id="PTHR41317">
    <property type="entry name" value="PD-(D_E)XK NUCLEASE FAMILY TRANSPOSASE"/>
    <property type="match status" value="1"/>
</dbReference>
<dbReference type="Pfam" id="PF12784">
    <property type="entry name" value="PDDEXK_2"/>
    <property type="match status" value="1"/>
</dbReference>
<proteinExistence type="predicted"/>
<dbReference type="InterPro" id="IPR010106">
    <property type="entry name" value="RpnA"/>
</dbReference>
<dbReference type="AlphaFoldDB" id="A0A450WBL5"/>
<sequence>MSKRRLITFDWALKRLLRSKANYEILEGFLSELLKEDITILEILESESNRETAQDKSNRVDMKVRNQKDEIILIEVQYEREFDYLQRILFSTAKAITEHLSKSKSYDEVIKVISVNILYFDLGYGKDYIYHGKTQFLGTHYHDELLLNDKQQELFGRVSPHELYPEYYLLKINRFDDIARDTLDEYGSIF</sequence>